<dbReference type="RefSeq" id="WP_264778912.1">
    <property type="nucleotide sequence ID" value="NZ_AP026564.1"/>
</dbReference>
<geneLocation type="plasmid" evidence="1 2">
    <name>pDAETH-4</name>
</geneLocation>
<reference evidence="1" key="1">
    <citation type="submission" date="2022-07" db="EMBL/GenBank/DDBJ databases">
        <title>Complete Genome Sequence of the Radioresistant Bacterium Deinococcus aetherius ST0316, Isolated from the Air Dust collected in Lower Stratosphere above Japan.</title>
        <authorList>
            <person name="Satoh K."/>
            <person name="Hagiwara K."/>
            <person name="Katsumata K."/>
            <person name="Kubo A."/>
            <person name="Yokobori S."/>
            <person name="Yamagishi A."/>
            <person name="Oono Y."/>
            <person name="Narumi I."/>
        </authorList>
    </citation>
    <scope>NUCLEOTIDE SEQUENCE</scope>
    <source>
        <strain evidence="1">ST0316</strain>
        <plasmid evidence="1">pDAETH-4</plasmid>
    </source>
</reference>
<protein>
    <recommendedName>
        <fullName evidence="3">Phage protein</fullName>
    </recommendedName>
</protein>
<evidence type="ECO:0000313" key="2">
    <source>
        <dbReference type="Proteomes" id="UP001064971"/>
    </source>
</evidence>
<evidence type="ECO:0000313" key="1">
    <source>
        <dbReference type="EMBL" id="BDP44865.1"/>
    </source>
</evidence>
<name>A0ABM8ALY8_9DEIO</name>
<dbReference type="EMBL" id="AP026564">
    <property type="protein sequence ID" value="BDP44865.1"/>
    <property type="molecule type" value="Genomic_DNA"/>
</dbReference>
<gene>
    <name evidence="1" type="ORF">DAETH_48340</name>
</gene>
<sequence length="134" mass="15229">MGIKSKRVAFTFDELSLRTLEEVQDEGHFGERPVVFSPHLPPLRALPEVSSPLLELMDRLDAQGWQYKLTSALVNGERCYFARVWRADALGCGRKVRAQTRHEALARAWEAAQAVRRTRERNAKARAARGARDD</sequence>
<keyword evidence="2" id="KW-1185">Reference proteome</keyword>
<evidence type="ECO:0008006" key="3">
    <source>
        <dbReference type="Google" id="ProtNLM"/>
    </source>
</evidence>
<accession>A0ABM8ALY8</accession>
<organism evidence="1 2">
    <name type="scientific">Deinococcus aetherius</name>
    <dbReference type="NCBI Taxonomy" id="200252"/>
    <lineage>
        <taxon>Bacteria</taxon>
        <taxon>Thermotogati</taxon>
        <taxon>Deinococcota</taxon>
        <taxon>Deinococci</taxon>
        <taxon>Deinococcales</taxon>
        <taxon>Deinococcaceae</taxon>
        <taxon>Deinococcus</taxon>
    </lineage>
</organism>
<proteinExistence type="predicted"/>
<keyword evidence="1" id="KW-0614">Plasmid</keyword>
<dbReference type="Proteomes" id="UP001064971">
    <property type="component" value="Plasmid pDAETH-4"/>
</dbReference>